<protein>
    <submittedName>
        <fullName evidence="2">Uncharacterized protein</fullName>
    </submittedName>
</protein>
<evidence type="ECO:0000256" key="1">
    <source>
        <dbReference type="SAM" id="MobiDB-lite"/>
    </source>
</evidence>
<dbReference type="EMBL" id="CAMGYJ010000002">
    <property type="protein sequence ID" value="CAI0377698.1"/>
    <property type="molecule type" value="Genomic_DNA"/>
</dbReference>
<sequence length="26" mass="2931">MSAEPSEECRSEDVLREKHAQSAARN</sequence>
<reference evidence="2" key="1">
    <citation type="submission" date="2022-08" db="EMBL/GenBank/DDBJ databases">
        <authorList>
            <person name="Gutierrez-Valencia J."/>
        </authorList>
    </citation>
    <scope>NUCLEOTIDE SEQUENCE</scope>
</reference>
<proteinExistence type="predicted"/>
<feature type="region of interest" description="Disordered" evidence="1">
    <location>
        <begin position="1"/>
        <end position="26"/>
    </location>
</feature>
<comment type="caution">
    <text evidence="2">The sequence shown here is derived from an EMBL/GenBank/DDBJ whole genome shotgun (WGS) entry which is preliminary data.</text>
</comment>
<organism evidence="2 3">
    <name type="scientific">Linum tenue</name>
    <dbReference type="NCBI Taxonomy" id="586396"/>
    <lineage>
        <taxon>Eukaryota</taxon>
        <taxon>Viridiplantae</taxon>
        <taxon>Streptophyta</taxon>
        <taxon>Embryophyta</taxon>
        <taxon>Tracheophyta</taxon>
        <taxon>Spermatophyta</taxon>
        <taxon>Magnoliopsida</taxon>
        <taxon>eudicotyledons</taxon>
        <taxon>Gunneridae</taxon>
        <taxon>Pentapetalae</taxon>
        <taxon>rosids</taxon>
        <taxon>fabids</taxon>
        <taxon>Malpighiales</taxon>
        <taxon>Linaceae</taxon>
        <taxon>Linum</taxon>
    </lineage>
</organism>
<accession>A0AAV0GYD2</accession>
<gene>
    <name evidence="2" type="ORF">LITE_LOCUS1567</name>
</gene>
<name>A0AAV0GYD2_9ROSI</name>
<dbReference type="Proteomes" id="UP001154282">
    <property type="component" value="Unassembled WGS sequence"/>
</dbReference>
<dbReference type="AlphaFoldDB" id="A0AAV0GYD2"/>
<keyword evidence="3" id="KW-1185">Reference proteome</keyword>
<evidence type="ECO:0000313" key="2">
    <source>
        <dbReference type="EMBL" id="CAI0377698.1"/>
    </source>
</evidence>
<evidence type="ECO:0000313" key="3">
    <source>
        <dbReference type="Proteomes" id="UP001154282"/>
    </source>
</evidence>
<feature type="compositionally biased region" description="Basic and acidic residues" evidence="1">
    <location>
        <begin position="7"/>
        <end position="20"/>
    </location>
</feature>